<sequence>MVHNGSSVIAKDPLLPKTAPLLPLQSLGRSDFSQKLESSLSPASNTRFPACSTSTVPSLQCHL</sequence>
<evidence type="ECO:0000256" key="1">
    <source>
        <dbReference type="SAM" id="MobiDB-lite"/>
    </source>
</evidence>
<comment type="caution">
    <text evidence="2">The sequence shown here is derived from an EMBL/GenBank/DDBJ whole genome shotgun (WGS) entry which is preliminary data.</text>
</comment>
<protein>
    <submittedName>
        <fullName evidence="2">Uncharacterized protein</fullName>
    </submittedName>
</protein>
<evidence type="ECO:0000313" key="2">
    <source>
        <dbReference type="EMBL" id="KAH3826688.1"/>
    </source>
</evidence>
<proteinExistence type="predicted"/>
<gene>
    <name evidence="2" type="ORF">DPMN_128598</name>
</gene>
<reference evidence="2" key="2">
    <citation type="submission" date="2020-11" db="EMBL/GenBank/DDBJ databases">
        <authorList>
            <person name="McCartney M.A."/>
            <person name="Auch B."/>
            <person name="Kono T."/>
            <person name="Mallez S."/>
            <person name="Becker A."/>
            <person name="Gohl D.M."/>
            <person name="Silverstein K.A.T."/>
            <person name="Koren S."/>
            <person name="Bechman K.B."/>
            <person name="Herman A."/>
            <person name="Abrahante J.E."/>
            <person name="Garbe J."/>
        </authorList>
    </citation>
    <scope>NUCLEOTIDE SEQUENCE</scope>
    <source>
        <strain evidence="2">Duluth1</strain>
        <tissue evidence="2">Whole animal</tissue>
    </source>
</reference>
<organism evidence="2 3">
    <name type="scientific">Dreissena polymorpha</name>
    <name type="common">Zebra mussel</name>
    <name type="synonym">Mytilus polymorpha</name>
    <dbReference type="NCBI Taxonomy" id="45954"/>
    <lineage>
        <taxon>Eukaryota</taxon>
        <taxon>Metazoa</taxon>
        <taxon>Spiralia</taxon>
        <taxon>Lophotrochozoa</taxon>
        <taxon>Mollusca</taxon>
        <taxon>Bivalvia</taxon>
        <taxon>Autobranchia</taxon>
        <taxon>Heteroconchia</taxon>
        <taxon>Euheterodonta</taxon>
        <taxon>Imparidentia</taxon>
        <taxon>Neoheterodontei</taxon>
        <taxon>Myida</taxon>
        <taxon>Dreissenoidea</taxon>
        <taxon>Dreissenidae</taxon>
        <taxon>Dreissena</taxon>
    </lineage>
</organism>
<keyword evidence="3" id="KW-1185">Reference proteome</keyword>
<reference evidence="2" key="1">
    <citation type="journal article" date="2019" name="bioRxiv">
        <title>The Genome of the Zebra Mussel, Dreissena polymorpha: A Resource for Invasive Species Research.</title>
        <authorList>
            <person name="McCartney M.A."/>
            <person name="Auch B."/>
            <person name="Kono T."/>
            <person name="Mallez S."/>
            <person name="Zhang Y."/>
            <person name="Obille A."/>
            <person name="Becker A."/>
            <person name="Abrahante J.E."/>
            <person name="Garbe J."/>
            <person name="Badalamenti J.P."/>
            <person name="Herman A."/>
            <person name="Mangelson H."/>
            <person name="Liachko I."/>
            <person name="Sullivan S."/>
            <person name="Sone E.D."/>
            <person name="Koren S."/>
            <person name="Silverstein K.A.T."/>
            <person name="Beckman K.B."/>
            <person name="Gohl D.M."/>
        </authorList>
    </citation>
    <scope>NUCLEOTIDE SEQUENCE</scope>
    <source>
        <strain evidence="2">Duluth1</strain>
        <tissue evidence="2">Whole animal</tissue>
    </source>
</reference>
<name>A0A9D4H161_DREPO</name>
<dbReference type="EMBL" id="JAIWYP010000005">
    <property type="protein sequence ID" value="KAH3826688.1"/>
    <property type="molecule type" value="Genomic_DNA"/>
</dbReference>
<accession>A0A9D4H161</accession>
<dbReference type="Proteomes" id="UP000828390">
    <property type="component" value="Unassembled WGS sequence"/>
</dbReference>
<dbReference type="AlphaFoldDB" id="A0A9D4H161"/>
<evidence type="ECO:0000313" key="3">
    <source>
        <dbReference type="Proteomes" id="UP000828390"/>
    </source>
</evidence>
<feature type="region of interest" description="Disordered" evidence="1">
    <location>
        <begin position="35"/>
        <end position="63"/>
    </location>
</feature>